<dbReference type="InterPro" id="IPR022409">
    <property type="entry name" value="PKD/Chitinase_dom"/>
</dbReference>
<keyword evidence="4" id="KW-1185">Reference proteome</keyword>
<dbReference type="InterPro" id="IPR007742">
    <property type="entry name" value="NosD_dom"/>
</dbReference>
<dbReference type="GO" id="GO:0005509">
    <property type="term" value="F:calcium ion binding"/>
    <property type="evidence" value="ECO:0007669"/>
    <property type="project" value="InterPro"/>
</dbReference>
<name>A0A2S6I7U5_9BACT</name>
<feature type="region of interest" description="Disordered" evidence="1">
    <location>
        <begin position="411"/>
        <end position="468"/>
    </location>
</feature>
<dbReference type="InterPro" id="IPR035986">
    <property type="entry name" value="PKD_dom_sf"/>
</dbReference>
<dbReference type="InterPro" id="IPR006626">
    <property type="entry name" value="PbH1"/>
</dbReference>
<dbReference type="RefSeq" id="WP_104418169.1">
    <property type="nucleotide sequence ID" value="NZ_PTJC01000005.1"/>
</dbReference>
<reference evidence="3 4" key="1">
    <citation type="submission" date="2018-02" db="EMBL/GenBank/DDBJ databases">
        <title>Genomic Encyclopedia of Archaeal and Bacterial Type Strains, Phase II (KMG-II): from individual species to whole genera.</title>
        <authorList>
            <person name="Goeker M."/>
        </authorList>
    </citation>
    <scope>NUCLEOTIDE SEQUENCE [LARGE SCALE GENOMIC DNA]</scope>
    <source>
        <strain evidence="3 4">DSM 29526</strain>
    </source>
</reference>
<dbReference type="SUPFAM" id="SSF51126">
    <property type="entry name" value="Pectin lyase-like"/>
    <property type="match status" value="1"/>
</dbReference>
<protein>
    <submittedName>
        <fullName evidence="3">Putative secreted protein (Por secretion system target)</fullName>
    </submittedName>
</protein>
<evidence type="ECO:0000313" key="4">
    <source>
        <dbReference type="Proteomes" id="UP000237662"/>
    </source>
</evidence>
<dbReference type="Pfam" id="PF05048">
    <property type="entry name" value="NosD"/>
    <property type="match status" value="1"/>
</dbReference>
<dbReference type="Pfam" id="PF18962">
    <property type="entry name" value="Por_Secre_tail"/>
    <property type="match status" value="1"/>
</dbReference>
<sequence>MANLYPKKIFSCSLHLILALFSIIGFGTLHAQLQGSYTIGGSSPDYSSINAAVADLKAEGVSGPVTFHLRSGNYFEQVKLTAINGASPVNTITFRAESGHADDVTIRYSGRSLLNNYVLQLNGAEHVRIEALTVLATGGAYARALTVFGDVSDLVISGTKVIAPTTTLLTTDQVAVYMDLDTASDIRIRNNVITGGSTGIYFTGTARAKATGTEVTDNVLQDFSYFGVFLQYLNGGVLTGNRIIGKQRGYSRYGLYANDCDGTLSTPVLVANNIVSLPDDGLHAVYLVNSENLNFYYNSLFQTNTGTPFTTVSIGNLTVRNNILRAGAGSAVSVLYATSVDMQYNNLFSTGPYLVQWEKKNVPNLEAWYSAVGQGLYSLSEDPQFVSPTDLHANNPALARAGLTVAEVNTDIDGEDRSDPPSIGADQFSVPDDDVDADGIGSDQDNCPTTYNPDQSDSDGDGVGDACDSSEANTMTSFWLEAECATVGSNWEIIPDDKASNQAYVSAPGRRSTTIPPADLPENRLRFTLERVAAGGFFLQLRAFTPDRESDSFWVRANEGSWIRWNNIDCTDKFTWDILPDTLELAAGSNTIDIAFREGSALLDKVFLSQQSSPPTGFGELAANCSQLNNQPPAAIASASVTQGVAPLTVQLDGSTSYDIDGQIVQYDWTWSGGSASGATPTISLSAGIYDVELTVTDDTGKTGTATITVQVASPDNPPSAAFFSFEAECTIRDTEWRLSEDPAASGNQFVSYTGCRCEGQPSMQHPDQYLNYSFVTAEEHSYHLFFRLDAPDVGRNSFWVRMDGGEWIKMWREESGAALLTAGFEWRRLNDDSRPVTFLLAPGEHTITVASREPGTKLDKLILSPSDVLPSGTGEPAQNCAPYQANLVKGDAKELVLAYETAQVTEAGLTVYPNPVTERISLELTDDYTGDVGVTLLDGLGRRVRDFRYEKADRIFRTDLSVADLSPGIYYLQLQGKCKMIERFVKQ</sequence>
<dbReference type="InterPro" id="IPR000601">
    <property type="entry name" value="PKD_dom"/>
</dbReference>
<dbReference type="Pfam" id="PF18911">
    <property type="entry name" value="PKD_4"/>
    <property type="match status" value="1"/>
</dbReference>
<dbReference type="SMART" id="SM00089">
    <property type="entry name" value="PKD"/>
    <property type="match status" value="1"/>
</dbReference>
<feature type="domain" description="PKD" evidence="2">
    <location>
        <begin position="633"/>
        <end position="717"/>
    </location>
</feature>
<gene>
    <name evidence="3" type="ORF">CLV84_0515</name>
</gene>
<dbReference type="InterPro" id="IPR012334">
    <property type="entry name" value="Pectin_lyas_fold"/>
</dbReference>
<dbReference type="Gene3D" id="2.60.40.10">
    <property type="entry name" value="Immunoglobulins"/>
    <property type="match status" value="1"/>
</dbReference>
<dbReference type="SUPFAM" id="SSF103647">
    <property type="entry name" value="TSP type-3 repeat"/>
    <property type="match status" value="1"/>
</dbReference>
<comment type="caution">
    <text evidence="3">The sequence shown here is derived from an EMBL/GenBank/DDBJ whole genome shotgun (WGS) entry which is preliminary data.</text>
</comment>
<dbReference type="InterPro" id="IPR026444">
    <property type="entry name" value="Secre_tail"/>
</dbReference>
<dbReference type="InterPro" id="IPR011050">
    <property type="entry name" value="Pectin_lyase_fold/virulence"/>
</dbReference>
<organism evidence="3 4">
    <name type="scientific">Neolewinella xylanilytica</name>
    <dbReference type="NCBI Taxonomy" id="1514080"/>
    <lineage>
        <taxon>Bacteria</taxon>
        <taxon>Pseudomonadati</taxon>
        <taxon>Bacteroidota</taxon>
        <taxon>Saprospiria</taxon>
        <taxon>Saprospirales</taxon>
        <taxon>Lewinellaceae</taxon>
        <taxon>Neolewinella</taxon>
    </lineage>
</organism>
<dbReference type="EMBL" id="PTJC01000005">
    <property type="protein sequence ID" value="PPK87572.1"/>
    <property type="molecule type" value="Genomic_DNA"/>
</dbReference>
<evidence type="ECO:0000256" key="1">
    <source>
        <dbReference type="SAM" id="MobiDB-lite"/>
    </source>
</evidence>
<dbReference type="PROSITE" id="PS50093">
    <property type="entry name" value="PKD"/>
    <property type="match status" value="1"/>
</dbReference>
<dbReference type="Proteomes" id="UP000237662">
    <property type="component" value="Unassembled WGS sequence"/>
</dbReference>
<evidence type="ECO:0000313" key="3">
    <source>
        <dbReference type="EMBL" id="PPK87572.1"/>
    </source>
</evidence>
<dbReference type="SMART" id="SM00710">
    <property type="entry name" value="PbH1"/>
    <property type="match status" value="5"/>
</dbReference>
<accession>A0A2S6I7U5</accession>
<dbReference type="InterPro" id="IPR013783">
    <property type="entry name" value="Ig-like_fold"/>
</dbReference>
<dbReference type="Gene3D" id="2.160.20.10">
    <property type="entry name" value="Single-stranded right-handed beta-helix, Pectin lyase-like"/>
    <property type="match status" value="1"/>
</dbReference>
<proteinExistence type="predicted"/>
<dbReference type="Gene3D" id="4.10.1080.10">
    <property type="entry name" value="TSP type-3 repeat"/>
    <property type="match status" value="1"/>
</dbReference>
<dbReference type="InterPro" id="IPR028974">
    <property type="entry name" value="TSP_type-3_rpt"/>
</dbReference>
<dbReference type="AlphaFoldDB" id="A0A2S6I7U5"/>
<evidence type="ECO:0000259" key="2">
    <source>
        <dbReference type="PROSITE" id="PS50093"/>
    </source>
</evidence>
<dbReference type="SUPFAM" id="SSF49299">
    <property type="entry name" value="PKD domain"/>
    <property type="match status" value="1"/>
</dbReference>
<dbReference type="Gene3D" id="2.60.120.260">
    <property type="entry name" value="Galactose-binding domain-like"/>
    <property type="match status" value="2"/>
</dbReference>
<dbReference type="OrthoDB" id="1465457at2"/>
<dbReference type="CDD" id="cd00146">
    <property type="entry name" value="PKD"/>
    <property type="match status" value="1"/>
</dbReference>
<dbReference type="NCBIfam" id="TIGR04183">
    <property type="entry name" value="Por_Secre_tail"/>
    <property type="match status" value="1"/>
</dbReference>